<dbReference type="Proteomes" id="UP000606889">
    <property type="component" value="Unassembled WGS sequence"/>
</dbReference>
<comment type="caution">
    <text evidence="1">The sequence shown here is derived from an EMBL/GenBank/DDBJ whole genome shotgun (WGS) entry which is preliminary data.</text>
</comment>
<sequence>MANGNEKQARHIANVQAAQMQRPKRIAVIDKETGEDISTGYVAMPVEVAKQRREYGKALGERQKVMQKRYLKHKGQKEKSTETGAFIFSTFKNCEKDFEGLAPQTLVRLMYLATYLNYGDNKLMCRYDLSGIGRMARKIPKKGERPVQFVSMKKTTMKKILNLSGTLFAEFYNEILGQGYLQEKEDGLYLSRDYFYKDSQFPVDIPNGKRSIRIYIRQLANLYQSIGPHQHKHLGYIFMLMPFINLEWNIVCRQPLTVELEYIQPMTLGEFCDMIGYDKSNAWRLVKYYDAISFDYHGRKMHVVSFTHKEREEDMKIIINPYLLYAGNQWDRVAALGEFAAE</sequence>
<evidence type="ECO:0008006" key="3">
    <source>
        <dbReference type="Google" id="ProtNLM"/>
    </source>
</evidence>
<proteinExistence type="predicted"/>
<evidence type="ECO:0000313" key="2">
    <source>
        <dbReference type="Proteomes" id="UP000606889"/>
    </source>
</evidence>
<name>A0ABR7EFM7_9FIRM</name>
<dbReference type="EMBL" id="JACOON010000002">
    <property type="protein sequence ID" value="MBC5647844.1"/>
    <property type="molecule type" value="Genomic_DNA"/>
</dbReference>
<protein>
    <recommendedName>
        <fullName evidence="3">Replication initiation protein</fullName>
    </recommendedName>
</protein>
<evidence type="ECO:0000313" key="1">
    <source>
        <dbReference type="EMBL" id="MBC5647844.1"/>
    </source>
</evidence>
<reference evidence="1 2" key="1">
    <citation type="submission" date="2020-08" db="EMBL/GenBank/DDBJ databases">
        <title>Genome public.</title>
        <authorList>
            <person name="Liu C."/>
            <person name="Sun Q."/>
        </authorList>
    </citation>
    <scope>NUCLEOTIDE SEQUENCE [LARGE SCALE GENOMIC DNA]</scope>
    <source>
        <strain evidence="1 2">NSJ-35</strain>
    </source>
</reference>
<organism evidence="1 2">
    <name type="scientific">Christensenella tenuis</name>
    <dbReference type="NCBI Taxonomy" id="2763033"/>
    <lineage>
        <taxon>Bacteria</taxon>
        <taxon>Bacillati</taxon>
        <taxon>Bacillota</taxon>
        <taxon>Clostridia</taxon>
        <taxon>Christensenellales</taxon>
        <taxon>Christensenellaceae</taxon>
        <taxon>Christensenella</taxon>
    </lineage>
</organism>
<dbReference type="RefSeq" id="WP_186857354.1">
    <property type="nucleotide sequence ID" value="NZ_JACOON010000002.1"/>
</dbReference>
<keyword evidence="2" id="KW-1185">Reference proteome</keyword>
<accession>A0ABR7EFM7</accession>
<gene>
    <name evidence="1" type="ORF">H8S18_05805</name>
</gene>